<reference evidence="2 3" key="1">
    <citation type="journal article" date="2013" name="PLoS ONE">
        <title>Assembly-driven community genomics of a hypersaline microbial ecosystem.</title>
        <authorList>
            <person name="Podell S."/>
            <person name="Ugalde J.A."/>
            <person name="Narasingarao P."/>
            <person name="Banfield J.F."/>
            <person name="Heidelberg K.B."/>
            <person name="Allen E.E."/>
        </authorList>
    </citation>
    <scope>NUCLEOTIDE SEQUENCE [LARGE SCALE GENOMIC DNA]</scope>
    <source>
        <strain evidence="3">J07HQW2</strain>
    </source>
</reference>
<evidence type="ECO:0000313" key="2">
    <source>
        <dbReference type="EMBL" id="ERG96948.1"/>
    </source>
</evidence>
<accession>U1NJ51</accession>
<gene>
    <name evidence="2" type="ORF">J07HQW2_03432</name>
</gene>
<dbReference type="HOGENOM" id="CLU_220170_0_0_2"/>
<protein>
    <submittedName>
        <fullName evidence="2">Uncharacterized protein</fullName>
    </submittedName>
</protein>
<keyword evidence="1" id="KW-1133">Transmembrane helix</keyword>
<dbReference type="AlphaFoldDB" id="U1NJ51"/>
<evidence type="ECO:0000256" key="1">
    <source>
        <dbReference type="SAM" id="Phobius"/>
    </source>
</evidence>
<keyword evidence="1" id="KW-0472">Membrane</keyword>
<dbReference type="Proteomes" id="UP000030710">
    <property type="component" value="Unassembled WGS sequence"/>
</dbReference>
<proteinExistence type="predicted"/>
<dbReference type="eggNOG" id="arCOG11893">
    <property type="taxonomic scope" value="Archaea"/>
</dbReference>
<dbReference type="EMBL" id="KE356561">
    <property type="protein sequence ID" value="ERG96948.1"/>
    <property type="molecule type" value="Genomic_DNA"/>
</dbReference>
<evidence type="ECO:0000313" key="3">
    <source>
        <dbReference type="Proteomes" id="UP000030710"/>
    </source>
</evidence>
<name>U1NJ51_9EURY</name>
<sequence>MADPTPAQRRLLVGLFMFAIFIFIGGLLVIAYLAGSL</sequence>
<keyword evidence="1" id="KW-0812">Transmembrane</keyword>
<feature type="transmembrane region" description="Helical" evidence="1">
    <location>
        <begin position="12"/>
        <end position="34"/>
    </location>
</feature>
<organism evidence="2 3">
    <name type="scientific">Haloquadratum walsbyi J07HQW2</name>
    <dbReference type="NCBI Taxonomy" id="1238425"/>
    <lineage>
        <taxon>Archaea</taxon>
        <taxon>Methanobacteriati</taxon>
        <taxon>Methanobacteriota</taxon>
        <taxon>Stenosarchaea group</taxon>
        <taxon>Halobacteria</taxon>
        <taxon>Halobacteriales</taxon>
        <taxon>Haloferacaceae</taxon>
        <taxon>Haloquadratum</taxon>
    </lineage>
</organism>